<feature type="coiled-coil region" evidence="6">
    <location>
        <begin position="64"/>
        <end position="98"/>
    </location>
</feature>
<keyword evidence="10" id="KW-1185">Reference proteome</keyword>
<organism evidence="9 10">
    <name type="scientific">Laedolimicola ammoniilytica</name>
    <dbReference type="NCBI Taxonomy" id="2981771"/>
    <lineage>
        <taxon>Bacteria</taxon>
        <taxon>Bacillati</taxon>
        <taxon>Bacillota</taxon>
        <taxon>Clostridia</taxon>
        <taxon>Lachnospirales</taxon>
        <taxon>Lachnospiraceae</taxon>
        <taxon>Laedolimicola</taxon>
    </lineage>
</organism>
<dbReference type="Proteomes" id="UP001652461">
    <property type="component" value="Unassembled WGS sequence"/>
</dbReference>
<dbReference type="InterPro" id="IPR007221">
    <property type="entry name" value="MreC"/>
</dbReference>
<accession>A0ABT2RU70</accession>
<keyword evidence="6" id="KW-0175">Coiled coil</keyword>
<evidence type="ECO:0000256" key="6">
    <source>
        <dbReference type="SAM" id="Coils"/>
    </source>
</evidence>
<keyword evidence="7" id="KW-0472">Membrane</keyword>
<gene>
    <name evidence="9" type="primary">mreC</name>
    <name evidence="9" type="ORF">OCV63_03000</name>
</gene>
<comment type="caution">
    <text evidence="9">The sequence shown here is derived from an EMBL/GenBank/DDBJ whole genome shotgun (WGS) entry which is preliminary data.</text>
</comment>
<dbReference type="PIRSF" id="PIRSF038471">
    <property type="entry name" value="MreC"/>
    <property type="match status" value="1"/>
</dbReference>
<dbReference type="InterPro" id="IPR055342">
    <property type="entry name" value="MreC_beta-barrel_core"/>
</dbReference>
<dbReference type="NCBIfam" id="TIGR00219">
    <property type="entry name" value="mreC"/>
    <property type="match status" value="1"/>
</dbReference>
<dbReference type="RefSeq" id="WP_158361946.1">
    <property type="nucleotide sequence ID" value="NZ_JAOQKC010000003.1"/>
</dbReference>
<comment type="similarity">
    <text evidence="1 5">Belongs to the MreC family.</text>
</comment>
<evidence type="ECO:0000313" key="9">
    <source>
        <dbReference type="EMBL" id="MCU6695864.1"/>
    </source>
</evidence>
<evidence type="ECO:0000256" key="2">
    <source>
        <dbReference type="ARBA" id="ARBA00013855"/>
    </source>
</evidence>
<protein>
    <recommendedName>
        <fullName evidence="2 5">Cell shape-determining protein MreC</fullName>
    </recommendedName>
    <alternativeName>
        <fullName evidence="4 5">Cell shape protein MreC</fullName>
    </alternativeName>
</protein>
<reference evidence="9 10" key="1">
    <citation type="journal article" date="2021" name="ISME Commun">
        <title>Automated analysis of genomic sequences facilitates high-throughput and comprehensive description of bacteria.</title>
        <authorList>
            <person name="Hitch T.C.A."/>
        </authorList>
    </citation>
    <scope>NUCLEOTIDE SEQUENCE [LARGE SCALE GENOMIC DNA]</scope>
    <source>
        <strain evidence="9 10">Sanger_04</strain>
    </source>
</reference>
<dbReference type="Pfam" id="PF04085">
    <property type="entry name" value="MreC"/>
    <property type="match status" value="1"/>
</dbReference>
<name>A0ABT2RU70_9FIRM</name>
<feature type="domain" description="Rod shape-determining protein MreC beta-barrel core" evidence="8">
    <location>
        <begin position="125"/>
        <end position="275"/>
    </location>
</feature>
<dbReference type="Gene3D" id="2.40.10.340">
    <property type="entry name" value="Rod shape-determining protein MreC, domain 1"/>
    <property type="match status" value="1"/>
</dbReference>
<evidence type="ECO:0000256" key="5">
    <source>
        <dbReference type="PIRNR" id="PIRNR038471"/>
    </source>
</evidence>
<sequence>MKKKNHITVPPRYIFAALAILCIGMMYASYATGFAGSTLGRITGYVFVPFERGINSVGGWFRDKSDSLQDLADAQAEKQALQEQVDALTLENSRLMQNQYRLQELEELYNLDQTYGEYSKVAANIIASDSGNWFNTFVIDKGSRDGIAVDMNVIAGSGLVGIVTKVGDNWAQVRSIIDDMSEVSAQVLSTSDLCFVKGDLQLMESGLIPLSQLRDTEGKANIGDTIVTSHVSDKYHAGLLIGYINELSLDPNNLTRSGTLTPAVDFEHLHSVLVITDLKQTEEE</sequence>
<keyword evidence="3 5" id="KW-0133">Cell shape</keyword>
<dbReference type="PANTHER" id="PTHR34138:SF1">
    <property type="entry name" value="CELL SHAPE-DETERMINING PROTEIN MREC"/>
    <property type="match status" value="1"/>
</dbReference>
<feature type="transmembrane region" description="Helical" evidence="7">
    <location>
        <begin position="12"/>
        <end position="30"/>
    </location>
</feature>
<evidence type="ECO:0000256" key="1">
    <source>
        <dbReference type="ARBA" id="ARBA00009369"/>
    </source>
</evidence>
<evidence type="ECO:0000256" key="3">
    <source>
        <dbReference type="ARBA" id="ARBA00022960"/>
    </source>
</evidence>
<dbReference type="InterPro" id="IPR042177">
    <property type="entry name" value="Cell/Rod_1"/>
</dbReference>
<evidence type="ECO:0000313" key="10">
    <source>
        <dbReference type="Proteomes" id="UP001652461"/>
    </source>
</evidence>
<keyword evidence="7" id="KW-0812">Transmembrane</keyword>
<dbReference type="EMBL" id="JAOQKC010000003">
    <property type="protein sequence ID" value="MCU6695864.1"/>
    <property type="molecule type" value="Genomic_DNA"/>
</dbReference>
<dbReference type="InterPro" id="IPR042175">
    <property type="entry name" value="Cell/Rod_MreC_2"/>
</dbReference>
<evidence type="ECO:0000256" key="4">
    <source>
        <dbReference type="ARBA" id="ARBA00032089"/>
    </source>
</evidence>
<proteinExistence type="inferred from homology"/>
<comment type="function">
    <text evidence="5">Involved in formation and maintenance of cell shape.</text>
</comment>
<evidence type="ECO:0000256" key="7">
    <source>
        <dbReference type="SAM" id="Phobius"/>
    </source>
</evidence>
<evidence type="ECO:0000259" key="8">
    <source>
        <dbReference type="Pfam" id="PF04085"/>
    </source>
</evidence>
<dbReference type="PANTHER" id="PTHR34138">
    <property type="entry name" value="CELL SHAPE-DETERMINING PROTEIN MREC"/>
    <property type="match status" value="1"/>
</dbReference>
<keyword evidence="7" id="KW-1133">Transmembrane helix</keyword>
<dbReference type="Gene3D" id="2.40.10.350">
    <property type="entry name" value="Rod shape-determining protein MreC, domain 2"/>
    <property type="match status" value="1"/>
</dbReference>